<reference evidence="3 4" key="1">
    <citation type="submission" date="2023-12" db="EMBL/GenBank/DDBJ databases">
        <title>Friends and Foes: Symbiotic and Algicidal bacterial influence on Karenia brevis blooms.</title>
        <authorList>
            <person name="Fei C."/>
            <person name="Mohamed A.R."/>
            <person name="Booker A."/>
            <person name="Arshad M."/>
            <person name="Klass S."/>
            <person name="Ahn S."/>
            <person name="Gilbert P.M."/>
            <person name="Heil C.A."/>
            <person name="Martinez J.M."/>
            <person name="Amin S.A."/>
        </authorList>
    </citation>
    <scope>NUCLEOTIDE SEQUENCE [LARGE SCALE GENOMIC DNA]</scope>
    <source>
        <strain evidence="3 4">CE15</strain>
    </source>
</reference>
<dbReference type="RefSeq" id="WP_267884436.1">
    <property type="nucleotide sequence ID" value="NZ_CP023399.1"/>
</dbReference>
<organism evidence="3 4">
    <name type="scientific">Pseudoalteromonas spongiae</name>
    <dbReference type="NCBI Taxonomy" id="298657"/>
    <lineage>
        <taxon>Bacteria</taxon>
        <taxon>Pseudomonadati</taxon>
        <taxon>Pseudomonadota</taxon>
        <taxon>Gammaproteobacteria</taxon>
        <taxon>Alteromonadales</taxon>
        <taxon>Pseudoalteromonadaceae</taxon>
        <taxon>Pseudoalteromonas</taxon>
    </lineage>
</organism>
<evidence type="ECO:0000313" key="2">
    <source>
        <dbReference type="EMBL" id="MEI4551593.1"/>
    </source>
</evidence>
<evidence type="ECO:0000256" key="1">
    <source>
        <dbReference type="SAM" id="Phobius"/>
    </source>
</evidence>
<keyword evidence="1" id="KW-0812">Transmembrane</keyword>
<evidence type="ECO:0000313" key="3">
    <source>
        <dbReference type="EMBL" id="MEI4551596.1"/>
    </source>
</evidence>
<dbReference type="EMBL" id="JBAWKS010000002">
    <property type="protein sequence ID" value="MEI4551593.1"/>
    <property type="molecule type" value="Genomic_DNA"/>
</dbReference>
<keyword evidence="1" id="KW-1133">Transmembrane helix</keyword>
<feature type="transmembrane region" description="Helical" evidence="1">
    <location>
        <begin position="12"/>
        <end position="43"/>
    </location>
</feature>
<gene>
    <name evidence="2" type="ORF">WAE96_18095</name>
    <name evidence="3" type="ORF">WAE96_18110</name>
</gene>
<keyword evidence="1" id="KW-0472">Membrane</keyword>
<dbReference type="EMBL" id="JBAWKS010000002">
    <property type="protein sequence ID" value="MEI4551596.1"/>
    <property type="molecule type" value="Genomic_DNA"/>
</dbReference>
<name>A0ABU8EX89_9GAMM</name>
<keyword evidence="4" id="KW-1185">Reference proteome</keyword>
<protein>
    <submittedName>
        <fullName evidence="3">Uncharacterized protein</fullName>
    </submittedName>
</protein>
<dbReference type="Proteomes" id="UP001382455">
    <property type="component" value="Unassembled WGS sequence"/>
</dbReference>
<proteinExistence type="predicted"/>
<accession>A0ABU8EX89</accession>
<comment type="caution">
    <text evidence="3">The sequence shown here is derived from an EMBL/GenBank/DDBJ whole genome shotgun (WGS) entry which is preliminary data.</text>
</comment>
<evidence type="ECO:0000313" key="4">
    <source>
        <dbReference type="Proteomes" id="UP001382455"/>
    </source>
</evidence>
<sequence length="44" mass="4434">MNNVFDIVMTAALTAFVVVGLVTAGMTAAIVTGVAVGGSYLLFK</sequence>